<protein>
    <submittedName>
        <fullName evidence="2">Uncharacterized protein</fullName>
    </submittedName>
</protein>
<proteinExistence type="predicted"/>
<evidence type="ECO:0000256" key="1">
    <source>
        <dbReference type="SAM" id="MobiDB-lite"/>
    </source>
</evidence>
<dbReference type="AlphaFoldDB" id="A0A093NX33"/>
<name>A0A093NX33_PYGAD</name>
<dbReference type="PANTHER" id="PTHR33395">
    <property type="entry name" value="TRANSCRIPTASE, PUTATIVE-RELATED-RELATED"/>
    <property type="match status" value="1"/>
</dbReference>
<accession>A0A093NX33</accession>
<dbReference type="EMBL" id="KL225234">
    <property type="protein sequence ID" value="KFW69343.1"/>
    <property type="molecule type" value="Genomic_DNA"/>
</dbReference>
<feature type="non-terminal residue" evidence="2">
    <location>
        <position position="1"/>
    </location>
</feature>
<evidence type="ECO:0000313" key="3">
    <source>
        <dbReference type="Proteomes" id="UP000054081"/>
    </source>
</evidence>
<dbReference type="PANTHER" id="PTHR33395:SF22">
    <property type="entry name" value="REVERSE TRANSCRIPTASE DOMAIN-CONTAINING PROTEIN"/>
    <property type="match status" value="1"/>
</dbReference>
<reference evidence="2 3" key="1">
    <citation type="submission" date="2014-04" db="EMBL/GenBank/DDBJ databases">
        <title>Genome evolution of avian class.</title>
        <authorList>
            <person name="Zhang G."/>
            <person name="Li C."/>
        </authorList>
    </citation>
    <scope>NUCLEOTIDE SEQUENCE [LARGE SCALE GENOMIC DNA]</scope>
    <source>
        <strain evidence="2">BGI_AS28</strain>
    </source>
</reference>
<keyword evidence="3" id="KW-1185">Reference proteome</keyword>
<sequence>RDMGQAKSKVRTLNFRKAKFHLFKELVSRAPWEIALRDKGAKQSWQIFKDAFHRAQELSIPRCKKSGKEGKRLARMSQDLLVKLKGKKEMHRQRKQGQVCWEEYRDAARLCRGGVRKTKARLELNLARDARNNKKGFYRYVSQKRKVKDSAPLLMNTTGKLVTMDEEKAEVLNNFFASVFTGNLSSHTSRVDGPQDRDWGSKVPPTVREDQV</sequence>
<dbReference type="Proteomes" id="UP000054081">
    <property type="component" value="Unassembled WGS sequence"/>
</dbReference>
<feature type="region of interest" description="Disordered" evidence="1">
    <location>
        <begin position="186"/>
        <end position="212"/>
    </location>
</feature>
<dbReference type="GO" id="GO:0031012">
    <property type="term" value="C:extracellular matrix"/>
    <property type="evidence" value="ECO:0007669"/>
    <property type="project" value="TreeGrafter"/>
</dbReference>
<dbReference type="GO" id="GO:0007508">
    <property type="term" value="P:larval heart development"/>
    <property type="evidence" value="ECO:0007669"/>
    <property type="project" value="TreeGrafter"/>
</dbReference>
<organism evidence="2 3">
    <name type="scientific">Pygoscelis adeliae</name>
    <name type="common">Adelie penguin</name>
    <dbReference type="NCBI Taxonomy" id="9238"/>
    <lineage>
        <taxon>Eukaryota</taxon>
        <taxon>Metazoa</taxon>
        <taxon>Chordata</taxon>
        <taxon>Craniata</taxon>
        <taxon>Vertebrata</taxon>
        <taxon>Euteleostomi</taxon>
        <taxon>Archelosauria</taxon>
        <taxon>Archosauria</taxon>
        <taxon>Dinosauria</taxon>
        <taxon>Saurischia</taxon>
        <taxon>Theropoda</taxon>
        <taxon>Coelurosauria</taxon>
        <taxon>Aves</taxon>
        <taxon>Neognathae</taxon>
        <taxon>Neoaves</taxon>
        <taxon>Aequornithes</taxon>
        <taxon>Sphenisciformes</taxon>
        <taxon>Spheniscidae</taxon>
        <taxon>Pygoscelis</taxon>
    </lineage>
</organism>
<gene>
    <name evidence="2" type="ORF">AS28_06175</name>
</gene>
<dbReference type="GO" id="GO:0061343">
    <property type="term" value="P:cell adhesion involved in heart morphogenesis"/>
    <property type="evidence" value="ECO:0007669"/>
    <property type="project" value="TreeGrafter"/>
</dbReference>
<evidence type="ECO:0000313" key="2">
    <source>
        <dbReference type="EMBL" id="KFW69343.1"/>
    </source>
</evidence>
<feature type="compositionally biased region" description="Basic and acidic residues" evidence="1">
    <location>
        <begin position="189"/>
        <end position="200"/>
    </location>
</feature>
<feature type="non-terminal residue" evidence="2">
    <location>
        <position position="212"/>
    </location>
</feature>